<keyword evidence="2" id="KW-0472">Membrane</keyword>
<keyword evidence="2" id="KW-1133">Transmembrane helix</keyword>
<evidence type="ECO:0000313" key="3">
    <source>
        <dbReference type="EMBL" id="CBX96535.1"/>
    </source>
</evidence>
<organism evidence="4">
    <name type="scientific">Leptosphaeria maculans (strain JN3 / isolate v23.1.3 / race Av1-4-5-6-7-8)</name>
    <name type="common">Blackleg fungus</name>
    <name type="synonym">Phoma lingam</name>
    <dbReference type="NCBI Taxonomy" id="985895"/>
    <lineage>
        <taxon>Eukaryota</taxon>
        <taxon>Fungi</taxon>
        <taxon>Dikarya</taxon>
        <taxon>Ascomycota</taxon>
        <taxon>Pezizomycotina</taxon>
        <taxon>Dothideomycetes</taxon>
        <taxon>Pleosporomycetidae</taxon>
        <taxon>Pleosporales</taxon>
        <taxon>Pleosporineae</taxon>
        <taxon>Leptosphaeriaceae</taxon>
        <taxon>Plenodomus</taxon>
        <taxon>Plenodomus lingam/Leptosphaeria maculans species complex</taxon>
    </lineage>
</organism>
<keyword evidence="2" id="KW-0812">Transmembrane</keyword>
<feature type="transmembrane region" description="Helical" evidence="2">
    <location>
        <begin position="21"/>
        <end position="42"/>
    </location>
</feature>
<gene>
    <name evidence="3" type="ORF">LEMA_P108000.1</name>
</gene>
<proteinExistence type="predicted"/>
<feature type="region of interest" description="Disordered" evidence="1">
    <location>
        <begin position="219"/>
        <end position="240"/>
    </location>
</feature>
<protein>
    <submittedName>
        <fullName evidence="3">Uncharacterized protein</fullName>
    </submittedName>
</protein>
<dbReference type="eggNOG" id="ENOG502S5WH">
    <property type="taxonomic scope" value="Eukaryota"/>
</dbReference>
<evidence type="ECO:0000313" key="4">
    <source>
        <dbReference type="Proteomes" id="UP000002668"/>
    </source>
</evidence>
<dbReference type="GeneID" id="13290004"/>
<dbReference type="OMA" id="SFWWLRS"/>
<dbReference type="OrthoDB" id="5565730at2759"/>
<name>E4ZYK9_LEPMJ</name>
<dbReference type="PANTHER" id="PTHR41390">
    <property type="entry name" value="CHROMOSOME 7, WHOLE GENOME SHOTGUN SEQUENCE"/>
    <property type="match status" value="1"/>
</dbReference>
<dbReference type="HOGENOM" id="CLU_094649_1_0_1"/>
<dbReference type="EMBL" id="FP929129">
    <property type="protein sequence ID" value="CBX96535.1"/>
    <property type="molecule type" value="Genomic_DNA"/>
</dbReference>
<keyword evidence="4" id="KW-1185">Reference proteome</keyword>
<dbReference type="VEuPathDB" id="FungiDB:LEMA_P108000.1"/>
<dbReference type="STRING" id="985895.E4ZYK9"/>
<evidence type="ECO:0000256" key="1">
    <source>
        <dbReference type="SAM" id="MobiDB-lite"/>
    </source>
</evidence>
<dbReference type="Proteomes" id="UP000002668">
    <property type="component" value="Genome"/>
</dbReference>
<accession>E4ZYK9</accession>
<dbReference type="PANTHER" id="PTHR41390:SF1">
    <property type="entry name" value="NADH-UBIQUINONE OXIDOREDUCTASE 213 KDA SUBUNIT"/>
    <property type="match status" value="1"/>
</dbReference>
<feature type="transmembrane region" description="Helical" evidence="2">
    <location>
        <begin position="48"/>
        <end position="68"/>
    </location>
</feature>
<dbReference type="AlphaFoldDB" id="E4ZYK9"/>
<sequence>MTSQQHSPDDLTHPLDVARRALYVGPFTGVFGLTSGAVYGTLRTETPVLFSLISGVQCFTLGTTFWGLRTAILNSDGLQNWWYATRGSPLKVRCDLEPTMNEKLQASTMAGALTGFSLGFVFRIPANVIPGTIFWGLFGYLGQRGYNYFDARNTAAIERKARGEEEPGESLMYRFAKSKWSPMSVLNDEEYEKMMQEKVLHVEAEIALIDDKIAELRKKAAESRDQGTQKASPAPTKPGQ</sequence>
<evidence type="ECO:0000256" key="2">
    <source>
        <dbReference type="SAM" id="Phobius"/>
    </source>
</evidence>
<dbReference type="InParanoid" id="E4ZYK9"/>
<reference evidence="4" key="1">
    <citation type="journal article" date="2011" name="Nat. Commun.">
        <title>Effector diversification within compartments of the Leptosphaeria maculans genome affected by Repeat-Induced Point mutations.</title>
        <authorList>
            <person name="Rouxel T."/>
            <person name="Grandaubert J."/>
            <person name="Hane J.K."/>
            <person name="Hoede C."/>
            <person name="van de Wouw A.P."/>
            <person name="Couloux A."/>
            <person name="Dominguez V."/>
            <person name="Anthouard V."/>
            <person name="Bally P."/>
            <person name="Bourras S."/>
            <person name="Cozijnsen A.J."/>
            <person name="Ciuffetti L.M."/>
            <person name="Degrave A."/>
            <person name="Dilmaghani A."/>
            <person name="Duret L."/>
            <person name="Fudal I."/>
            <person name="Goodwin S.B."/>
            <person name="Gout L."/>
            <person name="Glaser N."/>
            <person name="Linglin J."/>
            <person name="Kema G.H.J."/>
            <person name="Lapalu N."/>
            <person name="Lawrence C.B."/>
            <person name="May K."/>
            <person name="Meyer M."/>
            <person name="Ollivier B."/>
            <person name="Poulain J."/>
            <person name="Schoch C.L."/>
            <person name="Simon A."/>
            <person name="Spatafora J.W."/>
            <person name="Stachowiak A."/>
            <person name="Turgeon B.G."/>
            <person name="Tyler B.M."/>
            <person name="Vincent D."/>
            <person name="Weissenbach J."/>
            <person name="Amselem J."/>
            <person name="Quesneville H."/>
            <person name="Oliver R.P."/>
            <person name="Wincker P."/>
            <person name="Balesdent M.-H."/>
            <person name="Howlett B.J."/>
        </authorList>
    </citation>
    <scope>NUCLEOTIDE SEQUENCE [LARGE SCALE GENOMIC DNA]</scope>
    <source>
        <strain evidence="4">JN3 / isolate v23.1.3 / race Av1-4-5-6-7-8</strain>
    </source>
</reference>